<feature type="domain" description="A-factor biosynthesis hotdog" evidence="1">
    <location>
        <begin position="94"/>
        <end position="220"/>
    </location>
</feature>
<dbReference type="Proteomes" id="UP000199671">
    <property type="component" value="Unassembled WGS sequence"/>
</dbReference>
<protein>
    <submittedName>
        <fullName evidence="2">A-factor biosynthesis hotdog domain-containing protein</fullName>
    </submittedName>
</protein>
<dbReference type="RefSeq" id="WP_092612100.1">
    <property type="nucleotide sequence ID" value="NZ_FNHU01000014.1"/>
</dbReference>
<evidence type="ECO:0000313" key="2">
    <source>
        <dbReference type="EMBL" id="SDN12809.1"/>
    </source>
</evidence>
<proteinExistence type="predicted"/>
<dbReference type="EMBL" id="FNHU01000014">
    <property type="protein sequence ID" value="SDN12809.1"/>
    <property type="molecule type" value="Genomic_DNA"/>
</dbReference>
<dbReference type="InterPro" id="IPR005509">
    <property type="entry name" value="AfsA_hotdog_dom"/>
</dbReference>
<accession>A0A1G9YUI4</accession>
<reference evidence="2 3" key="1">
    <citation type="submission" date="2016-10" db="EMBL/GenBank/DDBJ databases">
        <authorList>
            <person name="de Groot N.N."/>
        </authorList>
    </citation>
    <scope>NUCLEOTIDE SEQUENCE [LARGE SCALE GENOMIC DNA]</scope>
    <source>
        <strain evidence="2 3">KPR-7B</strain>
    </source>
</reference>
<gene>
    <name evidence="2" type="ORF">SAMN04487766_11448</name>
</gene>
<sequence length="259" mass="28407">MAADTNSGSPTYVVGDQFEQLSSESVQVVTLSQLLDAIRSKAHTVPSFLVAGQGIDSFDIMAVKDALSSHLRNRAQEVSIVGPSEPLVSREVGHKWRGRNVLLSKLRAVNQFTAVADLRVAGDNELLMDHQTGRHIQGMIAIEAARQMLLAATSILRLADEIKDPFYVLQQISTRFESFLFPLPATVRYESAEPDKSRTNSVGVKASILVEQSGEIVSVTDVEYIVFAGQRIAEIEHRKAEEALKRESQCVAGEEGLFI</sequence>
<evidence type="ECO:0000313" key="3">
    <source>
        <dbReference type="Proteomes" id="UP000199671"/>
    </source>
</evidence>
<dbReference type="OrthoDB" id="7838374at2"/>
<dbReference type="Pfam" id="PF03756">
    <property type="entry name" value="AfsA"/>
    <property type="match status" value="1"/>
</dbReference>
<organism evidence="2 3">
    <name type="scientific">Actinomyces ruminicola</name>
    <dbReference type="NCBI Taxonomy" id="332524"/>
    <lineage>
        <taxon>Bacteria</taxon>
        <taxon>Bacillati</taxon>
        <taxon>Actinomycetota</taxon>
        <taxon>Actinomycetes</taxon>
        <taxon>Actinomycetales</taxon>
        <taxon>Actinomycetaceae</taxon>
        <taxon>Actinomyces</taxon>
    </lineage>
</organism>
<dbReference type="AlphaFoldDB" id="A0A1G9YUI4"/>
<name>A0A1G9YUI4_9ACTO</name>
<evidence type="ECO:0000259" key="1">
    <source>
        <dbReference type="Pfam" id="PF03756"/>
    </source>
</evidence>